<keyword evidence="2" id="KW-0472">Membrane</keyword>
<evidence type="ECO:0000313" key="4">
    <source>
        <dbReference type="Proteomes" id="UP000664044"/>
    </source>
</evidence>
<evidence type="ECO:0000256" key="1">
    <source>
        <dbReference type="SAM" id="MobiDB-lite"/>
    </source>
</evidence>
<keyword evidence="2" id="KW-1133">Transmembrane helix</keyword>
<accession>A0ABS3G2D0</accession>
<keyword evidence="2" id="KW-0812">Transmembrane</keyword>
<organism evidence="3 4">
    <name type="scientific">Flagellimonas aurea</name>
    <dbReference type="NCBI Taxonomy" id="2915619"/>
    <lineage>
        <taxon>Bacteria</taxon>
        <taxon>Pseudomonadati</taxon>
        <taxon>Bacteroidota</taxon>
        <taxon>Flavobacteriia</taxon>
        <taxon>Flavobacteriales</taxon>
        <taxon>Flavobacteriaceae</taxon>
        <taxon>Flagellimonas</taxon>
    </lineage>
</organism>
<feature type="transmembrane region" description="Helical" evidence="2">
    <location>
        <begin position="44"/>
        <end position="64"/>
    </location>
</feature>
<dbReference type="EMBL" id="JAFLNL010000003">
    <property type="protein sequence ID" value="MBO0353568.1"/>
    <property type="molecule type" value="Genomic_DNA"/>
</dbReference>
<evidence type="ECO:0000256" key="2">
    <source>
        <dbReference type="SAM" id="Phobius"/>
    </source>
</evidence>
<proteinExistence type="predicted"/>
<gene>
    <name evidence="3" type="ORF">J0656_06015</name>
</gene>
<dbReference type="Proteomes" id="UP000664044">
    <property type="component" value="Unassembled WGS sequence"/>
</dbReference>
<evidence type="ECO:0000313" key="3">
    <source>
        <dbReference type="EMBL" id="MBO0353568.1"/>
    </source>
</evidence>
<keyword evidence="4" id="KW-1185">Reference proteome</keyword>
<evidence type="ECO:0008006" key="5">
    <source>
        <dbReference type="Google" id="ProtNLM"/>
    </source>
</evidence>
<reference evidence="3 4" key="1">
    <citation type="submission" date="2021-03" db="EMBL/GenBank/DDBJ databases">
        <title>Muricauda lutimaris sp. nov. and Muricauda ruestringensis sp. nov, two marine members of the Flavobacteriaceae isolated from deep sea sediments of Western Pacific.</title>
        <authorList>
            <person name="Zhao S."/>
            <person name="Liu R."/>
        </authorList>
    </citation>
    <scope>NUCLEOTIDE SEQUENCE [LARGE SCALE GENOMIC DNA]</scope>
    <source>
        <strain evidence="3 4">BC31-1-A7</strain>
    </source>
</reference>
<sequence>MNKKTQNPDQAKAKQSATQLLSDIQKKWASWMERKTSNFSHGTWYILLFILITVSIGFNSWLIYDSLMEREEQEIFLSNTKENENPTFDQTRLNDTLSNNRPADPLVIDQK</sequence>
<comment type="caution">
    <text evidence="3">The sequence shown here is derived from an EMBL/GenBank/DDBJ whole genome shotgun (WGS) entry which is preliminary data.</text>
</comment>
<name>A0ABS3G2D0_9FLAO</name>
<feature type="compositionally biased region" description="Polar residues" evidence="1">
    <location>
        <begin position="78"/>
        <end position="101"/>
    </location>
</feature>
<feature type="region of interest" description="Disordered" evidence="1">
    <location>
        <begin position="78"/>
        <end position="111"/>
    </location>
</feature>
<protein>
    <recommendedName>
        <fullName evidence="5">Nitrogen regulatory IIA protein</fullName>
    </recommendedName>
</protein>
<dbReference type="RefSeq" id="WP_207032299.1">
    <property type="nucleotide sequence ID" value="NZ_JAFLNL010000003.1"/>
</dbReference>